<dbReference type="InterPro" id="IPR047647">
    <property type="entry name" value="ISAs1_transpos"/>
</dbReference>
<dbReference type="InterPro" id="IPR002559">
    <property type="entry name" value="Transposase_11"/>
</dbReference>
<dbReference type="PANTHER" id="PTHR30298">
    <property type="entry name" value="H REPEAT-ASSOCIATED PREDICTED TRANSPOSASE"/>
    <property type="match status" value="1"/>
</dbReference>
<reference evidence="2" key="1">
    <citation type="submission" date="2019-03" db="EMBL/GenBank/DDBJ databases">
        <title>Single cell metagenomics reveals metabolic interactions within the superorganism composed of flagellate Streblomastix strix and complex community of Bacteroidetes bacteria on its surface.</title>
        <authorList>
            <person name="Treitli S.C."/>
            <person name="Kolisko M."/>
            <person name="Husnik F."/>
            <person name="Keeling P."/>
            <person name="Hampl V."/>
        </authorList>
    </citation>
    <scope>NUCLEOTIDE SEQUENCE</scope>
    <source>
        <strain evidence="2">STM</strain>
    </source>
</reference>
<dbReference type="GO" id="GO:0006313">
    <property type="term" value="P:DNA transposition"/>
    <property type="evidence" value="ECO:0007669"/>
    <property type="project" value="InterPro"/>
</dbReference>
<sequence>MKNGIPSHDTINRVFSILNPRTFERLFMEWANTLKDSKVLEHVIAIDGKTVHGLKDNFHHTSPIHLVHAWSVGNNSCLGQIKTQRKSNEITAIPELLDLLDAKGSIIRIDAMGTQTAIVAKIIDKKWDYILAVKDNQKALREEVEITCKRNRSVFDYTEVEKGHGRIETRRCEVFEKGLIVDFENRLKGLESIIKITATREIGDKVSTEERFYISSLDTSQPFNQYIRNHWKVENSLHWTLDMVFREDEQRKRTKHAAENFAIVRKIALNLLKKDCGKESLRPKRLKAGWNKEYLIDLLKF</sequence>
<dbReference type="NCBIfam" id="NF033564">
    <property type="entry name" value="transpos_ISAs1"/>
    <property type="match status" value="1"/>
</dbReference>
<dbReference type="PANTHER" id="PTHR30298:SF0">
    <property type="entry name" value="PROTEIN YBFL-RELATED"/>
    <property type="match status" value="1"/>
</dbReference>
<dbReference type="InterPro" id="IPR051698">
    <property type="entry name" value="Transposase_11-like"/>
</dbReference>
<dbReference type="GO" id="GO:0004803">
    <property type="term" value="F:transposase activity"/>
    <property type="evidence" value="ECO:0007669"/>
    <property type="project" value="InterPro"/>
</dbReference>
<comment type="caution">
    <text evidence="2">The sequence shown here is derived from an EMBL/GenBank/DDBJ whole genome shotgun (WGS) entry which is preliminary data.</text>
</comment>
<gene>
    <name evidence="2" type="ORF">EZS27_026668</name>
</gene>
<organism evidence="2">
    <name type="scientific">termite gut metagenome</name>
    <dbReference type="NCBI Taxonomy" id="433724"/>
    <lineage>
        <taxon>unclassified sequences</taxon>
        <taxon>metagenomes</taxon>
        <taxon>organismal metagenomes</taxon>
    </lineage>
</organism>
<proteinExistence type="predicted"/>
<accession>A0A5J4QRZ9</accession>
<dbReference type="EMBL" id="SNRY01002683">
    <property type="protein sequence ID" value="KAA6323949.1"/>
    <property type="molecule type" value="Genomic_DNA"/>
</dbReference>
<dbReference type="AlphaFoldDB" id="A0A5J4QRZ9"/>
<dbReference type="Pfam" id="PF01609">
    <property type="entry name" value="DDE_Tnp_1"/>
    <property type="match status" value="1"/>
</dbReference>
<protein>
    <recommendedName>
        <fullName evidence="1">Transposase IS4-like domain-containing protein</fullName>
    </recommendedName>
</protein>
<evidence type="ECO:0000259" key="1">
    <source>
        <dbReference type="Pfam" id="PF01609"/>
    </source>
</evidence>
<feature type="domain" description="Transposase IS4-like" evidence="1">
    <location>
        <begin position="43"/>
        <end position="271"/>
    </location>
</feature>
<dbReference type="GO" id="GO:0003677">
    <property type="term" value="F:DNA binding"/>
    <property type="evidence" value="ECO:0007669"/>
    <property type="project" value="InterPro"/>
</dbReference>
<evidence type="ECO:0000313" key="2">
    <source>
        <dbReference type="EMBL" id="KAA6323949.1"/>
    </source>
</evidence>
<name>A0A5J4QRZ9_9ZZZZ</name>